<dbReference type="Proteomes" id="UP000886741">
    <property type="component" value="Unassembled WGS sequence"/>
</dbReference>
<name>A0A9D1FAM7_9FIRM</name>
<evidence type="ECO:0000256" key="5">
    <source>
        <dbReference type="ARBA" id="ARBA00022975"/>
    </source>
</evidence>
<comment type="caution">
    <text evidence="7">The sequence shown here is derived from an EMBL/GenBank/DDBJ whole genome shotgun (WGS) entry which is preliminary data.</text>
</comment>
<gene>
    <name evidence="7" type="ORF">IAA83_08365</name>
</gene>
<dbReference type="SUPFAM" id="SSF51366">
    <property type="entry name" value="Ribulose-phoshate binding barrel"/>
    <property type="match status" value="1"/>
</dbReference>
<dbReference type="PANTHER" id="PTHR43375">
    <property type="entry name" value="OROTIDINE 5'-PHOSPHATE DECARBOXYLASE"/>
    <property type="match status" value="1"/>
</dbReference>
<dbReference type="AlphaFoldDB" id="A0A9D1FAM7"/>
<dbReference type="InterPro" id="IPR013785">
    <property type="entry name" value="Aldolase_TIM"/>
</dbReference>
<dbReference type="InterPro" id="IPR011995">
    <property type="entry name" value="OMPdecase_type-2"/>
</dbReference>
<organism evidence="7 8">
    <name type="scientific">Candidatus Avoscillospira avistercoris</name>
    <dbReference type="NCBI Taxonomy" id="2840707"/>
    <lineage>
        <taxon>Bacteria</taxon>
        <taxon>Bacillati</taxon>
        <taxon>Bacillota</taxon>
        <taxon>Clostridia</taxon>
        <taxon>Eubacteriales</taxon>
        <taxon>Oscillospiraceae</taxon>
        <taxon>Oscillospiraceae incertae sedis</taxon>
        <taxon>Candidatus Avoscillospira</taxon>
    </lineage>
</organism>
<dbReference type="InterPro" id="IPR011060">
    <property type="entry name" value="RibuloseP-bd_barrel"/>
</dbReference>
<evidence type="ECO:0000256" key="1">
    <source>
        <dbReference type="ARBA" id="ARBA00004861"/>
    </source>
</evidence>
<dbReference type="PANTHER" id="PTHR43375:SF1">
    <property type="entry name" value="OROTIDINE 5'-PHOSPHATE DECARBOXYLASE"/>
    <property type="match status" value="1"/>
</dbReference>
<accession>A0A9D1FAM7</accession>
<dbReference type="GO" id="GO:0006221">
    <property type="term" value="P:pyrimidine nucleotide biosynthetic process"/>
    <property type="evidence" value="ECO:0007669"/>
    <property type="project" value="UniProtKB-KW"/>
</dbReference>
<evidence type="ECO:0000256" key="2">
    <source>
        <dbReference type="ARBA" id="ARBA00012321"/>
    </source>
</evidence>
<reference evidence="7" key="2">
    <citation type="journal article" date="2021" name="PeerJ">
        <title>Extensive microbial diversity within the chicken gut microbiome revealed by metagenomics and culture.</title>
        <authorList>
            <person name="Gilroy R."/>
            <person name="Ravi A."/>
            <person name="Getino M."/>
            <person name="Pursley I."/>
            <person name="Horton D.L."/>
            <person name="Alikhan N.F."/>
            <person name="Baker D."/>
            <person name="Gharbi K."/>
            <person name="Hall N."/>
            <person name="Watson M."/>
            <person name="Adriaenssens E.M."/>
            <person name="Foster-Nyarko E."/>
            <person name="Jarju S."/>
            <person name="Secka A."/>
            <person name="Antonio M."/>
            <person name="Oren A."/>
            <person name="Chaudhuri R.R."/>
            <person name="La Ragione R."/>
            <person name="Hildebrand F."/>
            <person name="Pallen M.J."/>
        </authorList>
    </citation>
    <scope>NUCLEOTIDE SEQUENCE</scope>
    <source>
        <strain evidence="7">ChiBcec16-1751</strain>
    </source>
</reference>
<evidence type="ECO:0000256" key="3">
    <source>
        <dbReference type="ARBA" id="ARBA00021923"/>
    </source>
</evidence>
<keyword evidence="4" id="KW-0210">Decarboxylase</keyword>
<keyword evidence="4" id="KW-0456">Lyase</keyword>
<proteinExistence type="predicted"/>
<keyword evidence="5" id="KW-0665">Pyrimidine biosynthesis</keyword>
<protein>
    <recommendedName>
        <fullName evidence="3">Orotidine 5'-phosphate decarboxylase</fullName>
        <ecNumber evidence="2">4.1.1.23</ecNumber>
    </recommendedName>
    <alternativeName>
        <fullName evidence="6">OMP decarboxylase</fullName>
    </alternativeName>
</protein>
<evidence type="ECO:0000313" key="8">
    <source>
        <dbReference type="Proteomes" id="UP000886741"/>
    </source>
</evidence>
<sequence>MSMELLQRKICEKRTPAMVSLNLTPALLPPSIWNGGTVADLAAAYASWGKSVLDALADTIPAVKLHPVWFERLGSRGLDVVRALCAHAQSLGYYVLLETGRSDHPAAAELSAATYFGPLSAQNEPWEQPWPIDGLFIGGYTGSDGVKPYLAHCKTLNKSIFVQARTADKSAREVQDLISGDRVVHTAMADLAVRWSVGMEDGSGFSRVGVALCPRTADSAAELRGRYERLFFLIPGRTVHGSSFKEMTRLFNKYGHGAVMEISSGLLDAWERHPTDPAGAIQLAGERLRDELARHVKVM</sequence>
<evidence type="ECO:0000256" key="6">
    <source>
        <dbReference type="ARBA" id="ARBA00033428"/>
    </source>
</evidence>
<dbReference type="Gene3D" id="3.20.20.70">
    <property type="entry name" value="Aldolase class I"/>
    <property type="match status" value="1"/>
</dbReference>
<comment type="pathway">
    <text evidence="1">Pyrimidine metabolism; UMP biosynthesis via de novo pathway; UMP from orotate: step 2/2.</text>
</comment>
<dbReference type="EC" id="4.1.1.23" evidence="2"/>
<evidence type="ECO:0000256" key="4">
    <source>
        <dbReference type="ARBA" id="ARBA00022793"/>
    </source>
</evidence>
<dbReference type="GO" id="GO:0004590">
    <property type="term" value="F:orotidine-5'-phosphate decarboxylase activity"/>
    <property type="evidence" value="ECO:0007669"/>
    <property type="project" value="UniProtKB-EC"/>
</dbReference>
<reference evidence="7" key="1">
    <citation type="submission" date="2020-10" db="EMBL/GenBank/DDBJ databases">
        <authorList>
            <person name="Gilroy R."/>
        </authorList>
    </citation>
    <scope>NUCLEOTIDE SEQUENCE</scope>
    <source>
        <strain evidence="7">ChiBcec16-1751</strain>
    </source>
</reference>
<evidence type="ECO:0000313" key="7">
    <source>
        <dbReference type="EMBL" id="HIS65368.1"/>
    </source>
</evidence>
<dbReference type="EMBL" id="DVJJ01000126">
    <property type="protein sequence ID" value="HIS65368.1"/>
    <property type="molecule type" value="Genomic_DNA"/>
</dbReference>